<dbReference type="OrthoDB" id="1305872at2759"/>
<evidence type="ECO:0000313" key="2">
    <source>
        <dbReference type="Proteomes" id="UP000824120"/>
    </source>
</evidence>
<dbReference type="AlphaFoldDB" id="A0A9J5Z8C3"/>
<sequence>MHSFRGSKSELMFINLVFARAPSLVRMNIKLSKGAKEERHITKEFMRFPRASPKAELFYSTDAY</sequence>
<protein>
    <submittedName>
        <fullName evidence="1">Uncharacterized protein</fullName>
    </submittedName>
</protein>
<dbReference type="EMBL" id="JACXVP010000004">
    <property type="protein sequence ID" value="KAG5608168.1"/>
    <property type="molecule type" value="Genomic_DNA"/>
</dbReference>
<comment type="caution">
    <text evidence="1">The sequence shown here is derived from an EMBL/GenBank/DDBJ whole genome shotgun (WGS) entry which is preliminary data.</text>
</comment>
<keyword evidence="2" id="KW-1185">Reference proteome</keyword>
<proteinExistence type="predicted"/>
<evidence type="ECO:0000313" key="1">
    <source>
        <dbReference type="EMBL" id="KAG5608168.1"/>
    </source>
</evidence>
<dbReference type="Proteomes" id="UP000824120">
    <property type="component" value="Chromosome 4"/>
</dbReference>
<accession>A0A9J5Z8C3</accession>
<gene>
    <name evidence="1" type="ORF">H5410_019449</name>
</gene>
<organism evidence="1 2">
    <name type="scientific">Solanum commersonii</name>
    <name type="common">Commerson's wild potato</name>
    <name type="synonym">Commerson's nightshade</name>
    <dbReference type="NCBI Taxonomy" id="4109"/>
    <lineage>
        <taxon>Eukaryota</taxon>
        <taxon>Viridiplantae</taxon>
        <taxon>Streptophyta</taxon>
        <taxon>Embryophyta</taxon>
        <taxon>Tracheophyta</taxon>
        <taxon>Spermatophyta</taxon>
        <taxon>Magnoliopsida</taxon>
        <taxon>eudicotyledons</taxon>
        <taxon>Gunneridae</taxon>
        <taxon>Pentapetalae</taxon>
        <taxon>asterids</taxon>
        <taxon>lamiids</taxon>
        <taxon>Solanales</taxon>
        <taxon>Solanaceae</taxon>
        <taxon>Solanoideae</taxon>
        <taxon>Solaneae</taxon>
        <taxon>Solanum</taxon>
    </lineage>
</organism>
<reference evidence="1 2" key="1">
    <citation type="submission" date="2020-09" db="EMBL/GenBank/DDBJ databases">
        <title>De no assembly of potato wild relative species, Solanum commersonii.</title>
        <authorList>
            <person name="Cho K."/>
        </authorList>
    </citation>
    <scope>NUCLEOTIDE SEQUENCE [LARGE SCALE GENOMIC DNA]</scope>
    <source>
        <strain evidence="1">LZ3.2</strain>
        <tissue evidence="1">Leaf</tissue>
    </source>
</reference>
<name>A0A9J5Z8C3_SOLCO</name>